<dbReference type="EMBL" id="BMVX01000018">
    <property type="protein sequence ID" value="GGZ80898.1"/>
    <property type="molecule type" value="Genomic_DNA"/>
</dbReference>
<reference evidence="1" key="3">
    <citation type="submission" date="2020-09" db="EMBL/GenBank/DDBJ databases">
        <authorList>
            <person name="Sun Q."/>
            <person name="Ohkuma M."/>
        </authorList>
    </citation>
    <scope>NUCLEOTIDE SEQUENCE</scope>
    <source>
        <strain evidence="1">JCM 4834</strain>
    </source>
</reference>
<organism evidence="2 3">
    <name type="scientific">Streptomyces subrutilus</name>
    <dbReference type="NCBI Taxonomy" id="36818"/>
    <lineage>
        <taxon>Bacteria</taxon>
        <taxon>Bacillati</taxon>
        <taxon>Actinomycetota</taxon>
        <taxon>Actinomycetes</taxon>
        <taxon>Kitasatosporales</taxon>
        <taxon>Streptomycetaceae</taxon>
        <taxon>Streptomyces</taxon>
    </lineage>
</organism>
<dbReference type="AlphaFoldDB" id="A0A5P2UTJ2"/>
<dbReference type="Proteomes" id="UP000326831">
    <property type="component" value="Chromosome"/>
</dbReference>
<keyword evidence="3" id="KW-1185">Reference proteome</keyword>
<reference evidence="1" key="1">
    <citation type="journal article" date="2014" name="Int. J. Syst. Evol. Microbiol.">
        <title>Complete genome sequence of Corynebacterium casei LMG S-19264T (=DSM 44701T), isolated from a smear-ripened cheese.</title>
        <authorList>
            <consortium name="US DOE Joint Genome Institute (JGI-PGF)"/>
            <person name="Walter F."/>
            <person name="Albersmeier A."/>
            <person name="Kalinowski J."/>
            <person name="Ruckert C."/>
        </authorList>
    </citation>
    <scope>NUCLEOTIDE SEQUENCE</scope>
    <source>
        <strain evidence="1">JCM 4834</strain>
    </source>
</reference>
<name>A0A5P2UTJ2_9ACTN</name>
<evidence type="ECO:0000313" key="1">
    <source>
        <dbReference type="EMBL" id="GGZ80898.1"/>
    </source>
</evidence>
<gene>
    <name evidence="2" type="ORF">CP968_28255</name>
    <name evidence="1" type="ORF">GCM10010371_45610</name>
</gene>
<dbReference type="KEGG" id="ssub:CP968_28255"/>
<protein>
    <submittedName>
        <fullName evidence="2">Uncharacterized protein</fullName>
    </submittedName>
</protein>
<evidence type="ECO:0000313" key="3">
    <source>
        <dbReference type="Proteomes" id="UP000326831"/>
    </source>
</evidence>
<dbReference type="EMBL" id="CP023701">
    <property type="protein sequence ID" value="QEU81659.1"/>
    <property type="molecule type" value="Genomic_DNA"/>
</dbReference>
<reference evidence="2 3" key="2">
    <citation type="submission" date="2017-09" db="EMBL/GenBank/DDBJ databases">
        <authorList>
            <person name="Lee N."/>
            <person name="Cho B.-K."/>
        </authorList>
    </citation>
    <scope>NUCLEOTIDE SEQUENCE [LARGE SCALE GENOMIC DNA]</scope>
    <source>
        <strain evidence="2 3">ATCC 27467</strain>
    </source>
</reference>
<sequence length="144" mass="15813">MTTAEHLDTIDRLRAREFPAESIWSGGRSSGPGYHLVQVGRTEDLREDGSGRDAATDQISAEYGALAQALTDRWGEAQVFGVGSLRIRGFEGEAIPEPWDEVSASTDHVHVWEVEGRWVLLYAAQWDGGDPYMLMAGVTLIDPP</sequence>
<dbReference type="RefSeq" id="WP_150520658.1">
    <property type="nucleotide sequence ID" value="NZ_BMVX01000018.1"/>
</dbReference>
<dbReference type="OrthoDB" id="3478947at2"/>
<accession>A0A5P2UTJ2</accession>
<evidence type="ECO:0000313" key="2">
    <source>
        <dbReference type="EMBL" id="QEU81659.1"/>
    </source>
</evidence>
<proteinExistence type="predicted"/>
<dbReference type="Proteomes" id="UP000634660">
    <property type="component" value="Unassembled WGS sequence"/>
</dbReference>